<dbReference type="PROSITE" id="PS50011">
    <property type="entry name" value="PROTEIN_KINASE_DOM"/>
    <property type="match status" value="1"/>
</dbReference>
<dbReference type="InterPro" id="IPR011009">
    <property type="entry name" value="Kinase-like_dom_sf"/>
</dbReference>
<dbReference type="GeneTree" id="ENSGT00940000168858"/>
<accession>A0AAY4AQT2</accession>
<protein>
    <recommendedName>
        <fullName evidence="1">non-specific serine/threonine protein kinase</fullName>
        <ecNumber evidence="1">2.7.11.1</ecNumber>
    </recommendedName>
</protein>
<keyword evidence="3" id="KW-0808">Transferase</keyword>
<dbReference type="InterPro" id="IPR017441">
    <property type="entry name" value="Protein_kinase_ATP_BS"/>
</dbReference>
<evidence type="ECO:0000256" key="3">
    <source>
        <dbReference type="ARBA" id="ARBA00022679"/>
    </source>
</evidence>
<dbReference type="SMART" id="SM00220">
    <property type="entry name" value="S_TKc"/>
    <property type="match status" value="1"/>
</dbReference>
<evidence type="ECO:0000256" key="7">
    <source>
        <dbReference type="ARBA" id="ARBA00047899"/>
    </source>
</evidence>
<comment type="catalytic activity">
    <reaction evidence="8">
        <text>L-seryl-[protein] + ATP = O-phospho-L-seryl-[protein] + ADP + H(+)</text>
        <dbReference type="Rhea" id="RHEA:17989"/>
        <dbReference type="Rhea" id="RHEA-COMP:9863"/>
        <dbReference type="Rhea" id="RHEA-COMP:11604"/>
        <dbReference type="ChEBI" id="CHEBI:15378"/>
        <dbReference type="ChEBI" id="CHEBI:29999"/>
        <dbReference type="ChEBI" id="CHEBI:30616"/>
        <dbReference type="ChEBI" id="CHEBI:83421"/>
        <dbReference type="ChEBI" id="CHEBI:456216"/>
        <dbReference type="EC" id="2.7.11.1"/>
    </reaction>
</comment>
<dbReference type="PANTHER" id="PTHR24346">
    <property type="entry name" value="MAP/MICROTUBULE AFFINITY-REGULATING KINASE"/>
    <property type="match status" value="1"/>
</dbReference>
<organism evidence="12 13">
    <name type="scientific">Denticeps clupeoides</name>
    <name type="common">denticle herring</name>
    <dbReference type="NCBI Taxonomy" id="299321"/>
    <lineage>
        <taxon>Eukaryota</taxon>
        <taxon>Metazoa</taxon>
        <taxon>Chordata</taxon>
        <taxon>Craniata</taxon>
        <taxon>Vertebrata</taxon>
        <taxon>Euteleostomi</taxon>
        <taxon>Actinopterygii</taxon>
        <taxon>Neopterygii</taxon>
        <taxon>Teleostei</taxon>
        <taxon>Clupei</taxon>
        <taxon>Clupeiformes</taxon>
        <taxon>Denticipitoidei</taxon>
        <taxon>Denticipitidae</taxon>
        <taxon>Denticeps</taxon>
    </lineage>
</organism>
<evidence type="ECO:0000256" key="9">
    <source>
        <dbReference type="PROSITE-ProRule" id="PRU10141"/>
    </source>
</evidence>
<dbReference type="AlphaFoldDB" id="A0AAY4AQT2"/>
<dbReference type="GO" id="GO:0050321">
    <property type="term" value="F:tau-protein kinase activity"/>
    <property type="evidence" value="ECO:0007669"/>
    <property type="project" value="TreeGrafter"/>
</dbReference>
<evidence type="ECO:0000256" key="1">
    <source>
        <dbReference type="ARBA" id="ARBA00012513"/>
    </source>
</evidence>
<reference evidence="12" key="2">
    <citation type="submission" date="2025-08" db="UniProtKB">
        <authorList>
            <consortium name="Ensembl"/>
        </authorList>
    </citation>
    <scope>IDENTIFICATION</scope>
</reference>
<feature type="domain" description="Protein kinase" evidence="11">
    <location>
        <begin position="33"/>
        <end position="254"/>
    </location>
</feature>
<evidence type="ECO:0000256" key="2">
    <source>
        <dbReference type="ARBA" id="ARBA00022527"/>
    </source>
</evidence>
<proteinExistence type="inferred from homology"/>
<dbReference type="PANTHER" id="PTHR24346:SF82">
    <property type="entry name" value="KP78A-RELATED"/>
    <property type="match status" value="1"/>
</dbReference>
<dbReference type="GO" id="GO:0005737">
    <property type="term" value="C:cytoplasm"/>
    <property type="evidence" value="ECO:0007669"/>
    <property type="project" value="TreeGrafter"/>
</dbReference>
<evidence type="ECO:0000256" key="5">
    <source>
        <dbReference type="ARBA" id="ARBA00022777"/>
    </source>
</evidence>
<comment type="similarity">
    <text evidence="10">Belongs to the protein kinase superfamily.</text>
</comment>
<evidence type="ECO:0000256" key="8">
    <source>
        <dbReference type="ARBA" id="ARBA00048679"/>
    </source>
</evidence>
<dbReference type="PROSITE" id="PS00107">
    <property type="entry name" value="PROTEIN_KINASE_ATP"/>
    <property type="match status" value="1"/>
</dbReference>
<dbReference type="SUPFAM" id="SSF56112">
    <property type="entry name" value="Protein kinase-like (PK-like)"/>
    <property type="match status" value="1"/>
</dbReference>
<keyword evidence="13" id="KW-1185">Reference proteome</keyword>
<evidence type="ECO:0000259" key="11">
    <source>
        <dbReference type="PROSITE" id="PS50011"/>
    </source>
</evidence>
<name>A0AAY4AQT2_9TELE</name>
<dbReference type="GO" id="GO:0000226">
    <property type="term" value="P:microtubule cytoskeleton organization"/>
    <property type="evidence" value="ECO:0007669"/>
    <property type="project" value="TreeGrafter"/>
</dbReference>
<evidence type="ECO:0000256" key="6">
    <source>
        <dbReference type="ARBA" id="ARBA00022840"/>
    </source>
</evidence>
<feature type="binding site" evidence="9">
    <location>
        <position position="62"/>
    </location>
    <ligand>
        <name>ATP</name>
        <dbReference type="ChEBI" id="CHEBI:30616"/>
    </ligand>
</feature>
<comment type="catalytic activity">
    <reaction evidence="7">
        <text>L-threonyl-[protein] + ATP = O-phospho-L-threonyl-[protein] + ADP + H(+)</text>
        <dbReference type="Rhea" id="RHEA:46608"/>
        <dbReference type="Rhea" id="RHEA-COMP:11060"/>
        <dbReference type="Rhea" id="RHEA-COMP:11605"/>
        <dbReference type="ChEBI" id="CHEBI:15378"/>
        <dbReference type="ChEBI" id="CHEBI:30013"/>
        <dbReference type="ChEBI" id="CHEBI:30616"/>
        <dbReference type="ChEBI" id="CHEBI:61977"/>
        <dbReference type="ChEBI" id="CHEBI:456216"/>
        <dbReference type="EC" id="2.7.11.1"/>
    </reaction>
</comment>
<dbReference type="Ensembl" id="ENSDCDT00010011711.1">
    <property type="protein sequence ID" value="ENSDCDP00010011192.1"/>
    <property type="gene ID" value="ENSDCDG00010004942.1"/>
</dbReference>
<reference evidence="12" key="3">
    <citation type="submission" date="2025-09" db="UniProtKB">
        <authorList>
            <consortium name="Ensembl"/>
        </authorList>
    </citation>
    <scope>IDENTIFICATION</scope>
</reference>
<evidence type="ECO:0000313" key="12">
    <source>
        <dbReference type="Ensembl" id="ENSDCDP00010011192.1"/>
    </source>
</evidence>
<dbReference type="GO" id="GO:0005524">
    <property type="term" value="F:ATP binding"/>
    <property type="evidence" value="ECO:0007669"/>
    <property type="project" value="UniProtKB-UniRule"/>
</dbReference>
<evidence type="ECO:0000256" key="4">
    <source>
        <dbReference type="ARBA" id="ARBA00022741"/>
    </source>
</evidence>
<dbReference type="InterPro" id="IPR008271">
    <property type="entry name" value="Ser/Thr_kinase_AS"/>
</dbReference>
<dbReference type="Proteomes" id="UP000694580">
    <property type="component" value="Chromosome 3"/>
</dbReference>
<sequence>MGKRNKGISRVLQPDSLIIQSTVLRNVITEKGYDLIKILGKGSFSDVLLVYSKRHKANMALKIMILHLTNHNNIIHLYETFDSPDCFQCIVMEAAERSLLDEIKTSVYIPVDQSQVMFRQMVKALSYLHLNNIVHRDLKCDNILITASGQIKIADFNFGKICPYDPKKADVWSLGVILYYMITGNNIKMIAAHPWVKKTDTCDEQQRFASEPSTSNVQCIAKLLKNSWKKATSTDELPKNEKTSRMIYKCRSCP</sequence>
<dbReference type="PROSITE" id="PS00108">
    <property type="entry name" value="PROTEIN_KINASE_ST"/>
    <property type="match status" value="1"/>
</dbReference>
<dbReference type="GO" id="GO:0035556">
    <property type="term" value="P:intracellular signal transduction"/>
    <property type="evidence" value="ECO:0007669"/>
    <property type="project" value="TreeGrafter"/>
</dbReference>
<dbReference type="Gene3D" id="1.10.510.10">
    <property type="entry name" value="Transferase(Phosphotransferase) domain 1"/>
    <property type="match status" value="2"/>
</dbReference>
<dbReference type="EC" id="2.7.11.1" evidence="1"/>
<keyword evidence="5" id="KW-0418">Kinase</keyword>
<dbReference type="InterPro" id="IPR000719">
    <property type="entry name" value="Prot_kinase_dom"/>
</dbReference>
<reference evidence="12 13" key="1">
    <citation type="submission" date="2020-06" db="EMBL/GenBank/DDBJ databases">
        <authorList>
            <consortium name="Wellcome Sanger Institute Data Sharing"/>
        </authorList>
    </citation>
    <scope>NUCLEOTIDE SEQUENCE [LARGE SCALE GENOMIC DNA]</scope>
</reference>
<evidence type="ECO:0000256" key="10">
    <source>
        <dbReference type="RuleBase" id="RU000304"/>
    </source>
</evidence>
<dbReference type="Pfam" id="PF00069">
    <property type="entry name" value="Pkinase"/>
    <property type="match status" value="1"/>
</dbReference>
<evidence type="ECO:0000313" key="13">
    <source>
        <dbReference type="Proteomes" id="UP000694580"/>
    </source>
</evidence>
<keyword evidence="4 9" id="KW-0547">Nucleotide-binding</keyword>
<keyword evidence="2 10" id="KW-0723">Serine/threonine-protein kinase</keyword>
<keyword evidence="6 9" id="KW-0067">ATP-binding</keyword>